<dbReference type="RefSeq" id="WP_128466187.1">
    <property type="nucleotide sequence ID" value="NZ_CP035108.1"/>
</dbReference>
<dbReference type="AlphaFoldDB" id="A0A3R5Y6J8"/>
<reference evidence="2 3" key="1">
    <citation type="submission" date="2019-01" db="EMBL/GenBank/DDBJ databases">
        <title>Geovibrio thiophilus DSM 11263, complete genome.</title>
        <authorList>
            <person name="Spring S."/>
            <person name="Bunk B."/>
            <person name="Sproer C."/>
        </authorList>
    </citation>
    <scope>NUCLEOTIDE SEQUENCE [LARGE SCALE GENOMIC DNA]</scope>
    <source>
        <strain evidence="2 3">DSM 11263</strain>
    </source>
</reference>
<organism evidence="2 3">
    <name type="scientific">Geovibrio thiophilus</name>
    <dbReference type="NCBI Taxonomy" id="139438"/>
    <lineage>
        <taxon>Bacteria</taxon>
        <taxon>Pseudomonadati</taxon>
        <taxon>Deferribacterota</taxon>
        <taxon>Deferribacteres</taxon>
        <taxon>Deferribacterales</taxon>
        <taxon>Geovibrionaceae</taxon>
        <taxon>Geovibrio</taxon>
    </lineage>
</organism>
<evidence type="ECO:0000313" key="2">
    <source>
        <dbReference type="EMBL" id="QAR32901.1"/>
    </source>
</evidence>
<evidence type="ECO:0000256" key="1">
    <source>
        <dbReference type="SAM" id="Phobius"/>
    </source>
</evidence>
<dbReference type="KEGG" id="gtl:EP073_05625"/>
<proteinExistence type="predicted"/>
<feature type="transmembrane region" description="Helical" evidence="1">
    <location>
        <begin position="49"/>
        <end position="68"/>
    </location>
</feature>
<sequence length="74" mass="8021">MSGENKAAAKKKNASAIMRKRKIVKNAMIFAMAATVVTGFGRGKGHKQLHIASGIALVGLSIYHNYLYPENMKS</sequence>
<gene>
    <name evidence="2" type="ORF">EP073_05625</name>
</gene>
<dbReference type="OrthoDB" id="5460567at2"/>
<keyword evidence="1" id="KW-1133">Transmembrane helix</keyword>
<keyword evidence="1" id="KW-0812">Transmembrane</keyword>
<feature type="transmembrane region" description="Helical" evidence="1">
    <location>
        <begin position="23"/>
        <end position="43"/>
    </location>
</feature>
<protein>
    <submittedName>
        <fullName evidence="2">Uncharacterized protein</fullName>
    </submittedName>
</protein>
<evidence type="ECO:0000313" key="3">
    <source>
        <dbReference type="Proteomes" id="UP000287502"/>
    </source>
</evidence>
<name>A0A3R5Y6J8_9BACT</name>
<keyword evidence="3" id="KW-1185">Reference proteome</keyword>
<keyword evidence="1" id="KW-0472">Membrane</keyword>
<accession>A0A3R5Y6J8</accession>
<dbReference type="EMBL" id="CP035108">
    <property type="protein sequence ID" value="QAR32901.1"/>
    <property type="molecule type" value="Genomic_DNA"/>
</dbReference>
<dbReference type="Proteomes" id="UP000287502">
    <property type="component" value="Chromosome"/>
</dbReference>